<feature type="transmembrane region" description="Helical" evidence="1">
    <location>
        <begin position="355"/>
        <end position="375"/>
    </location>
</feature>
<dbReference type="InterPro" id="IPR036890">
    <property type="entry name" value="HATPase_C_sf"/>
</dbReference>
<feature type="domain" description="Signal transduction histidine kinase internal region" evidence="2">
    <location>
        <begin position="480"/>
        <end position="559"/>
    </location>
</feature>
<dbReference type="RefSeq" id="WP_144116736.1">
    <property type="nucleotide sequence ID" value="NZ_JACHGE010000010.1"/>
</dbReference>
<keyword evidence="5" id="KW-1185">Reference proteome</keyword>
<comment type="caution">
    <text evidence="3">The sequence shown here is derived from an EMBL/GenBank/DDBJ whole genome shotgun (WGS) entry which is preliminary data.</text>
</comment>
<dbReference type="InterPro" id="IPR050640">
    <property type="entry name" value="Bact_2-comp_sensor_kinase"/>
</dbReference>
<keyword evidence="1" id="KW-0472">Membrane</keyword>
<dbReference type="PANTHER" id="PTHR34220">
    <property type="entry name" value="SENSOR HISTIDINE KINASE YPDA"/>
    <property type="match status" value="1"/>
</dbReference>
<dbReference type="AlphaFoldDB" id="A0A5M7B617"/>
<dbReference type="Proteomes" id="UP000322315">
    <property type="component" value="Unassembled WGS sequence"/>
</dbReference>
<proteinExistence type="predicted"/>
<evidence type="ECO:0000313" key="4">
    <source>
        <dbReference type="EMBL" id="TSJ74627.1"/>
    </source>
</evidence>
<feature type="transmembrane region" description="Helical" evidence="1">
    <location>
        <begin position="396"/>
        <end position="415"/>
    </location>
</feature>
<dbReference type="PANTHER" id="PTHR34220:SF7">
    <property type="entry name" value="SENSOR HISTIDINE KINASE YPDA"/>
    <property type="match status" value="1"/>
</dbReference>
<reference evidence="3 6" key="1">
    <citation type="journal article" date="2015" name="Int. J. Syst. Evol. Microbiol.">
        <title>Algibacter amylolyticus sp. nov., isolated from intertidal sediment.</title>
        <authorList>
            <person name="Zhang D.C."/>
            <person name="Wu J."/>
            <person name="Neuner K."/>
            <person name="Yao J."/>
            <person name="Margesin R."/>
        </authorList>
    </citation>
    <scope>NUCLEOTIDE SEQUENCE [LARGE SCALE GENOMIC DNA]</scope>
    <source>
        <strain evidence="3 6">RU-4-M-4</strain>
    </source>
</reference>
<accession>A0A5M7B617</accession>
<reference evidence="4 5" key="2">
    <citation type="submission" date="2019-07" db="EMBL/GenBank/DDBJ databases">
        <title>Algibacter marinivivus sp. nov., isolated from the surface of a marine red alga.</title>
        <authorList>
            <person name="Zhong X."/>
            <person name="Xu W."/>
            <person name="Zhang Y."/>
            <person name="Zhang Q."/>
            <person name="Du Z."/>
        </authorList>
    </citation>
    <scope>NUCLEOTIDE SEQUENCE [LARGE SCALE GENOMIC DNA]</scope>
    <source>
        <strain evidence="4 5">RU-4-M-4</strain>
    </source>
</reference>
<dbReference type="OrthoDB" id="6190788at2"/>
<reference evidence="3" key="3">
    <citation type="submission" date="2019-09" db="EMBL/GenBank/DDBJ databases">
        <authorList>
            <person name="Zhang D.-C."/>
        </authorList>
    </citation>
    <scope>NUCLEOTIDE SEQUENCE</scope>
    <source>
        <strain evidence="3">RU-4-M-4</strain>
    </source>
</reference>
<dbReference type="GO" id="GO:0016020">
    <property type="term" value="C:membrane"/>
    <property type="evidence" value="ECO:0007669"/>
    <property type="project" value="InterPro"/>
</dbReference>
<keyword evidence="1" id="KW-1133">Transmembrane helix</keyword>
<feature type="transmembrane region" description="Helical" evidence="1">
    <location>
        <begin position="435"/>
        <end position="455"/>
    </location>
</feature>
<evidence type="ECO:0000313" key="5">
    <source>
        <dbReference type="Proteomes" id="UP000315145"/>
    </source>
</evidence>
<name>A0A5M7B617_9FLAO</name>
<dbReference type="Gene3D" id="3.30.565.10">
    <property type="entry name" value="Histidine kinase-like ATPase, C-terminal domain"/>
    <property type="match status" value="1"/>
</dbReference>
<protein>
    <recommendedName>
        <fullName evidence="2">Signal transduction histidine kinase internal region domain-containing protein</fullName>
    </recommendedName>
</protein>
<feature type="transmembrane region" description="Helical" evidence="1">
    <location>
        <begin position="322"/>
        <end position="343"/>
    </location>
</feature>
<feature type="transmembrane region" description="Helical" evidence="1">
    <location>
        <begin position="292"/>
        <end position="310"/>
    </location>
</feature>
<dbReference type="GO" id="GO:0000155">
    <property type="term" value="F:phosphorelay sensor kinase activity"/>
    <property type="evidence" value="ECO:0007669"/>
    <property type="project" value="InterPro"/>
</dbReference>
<dbReference type="Pfam" id="PF06580">
    <property type="entry name" value="His_kinase"/>
    <property type="match status" value="1"/>
</dbReference>
<dbReference type="InterPro" id="IPR010559">
    <property type="entry name" value="Sig_transdc_His_kin_internal"/>
</dbReference>
<keyword evidence="1" id="KW-0812">Transmembrane</keyword>
<dbReference type="Proteomes" id="UP000315145">
    <property type="component" value="Unassembled WGS sequence"/>
</dbReference>
<evidence type="ECO:0000256" key="1">
    <source>
        <dbReference type="SAM" id="Phobius"/>
    </source>
</evidence>
<evidence type="ECO:0000313" key="6">
    <source>
        <dbReference type="Proteomes" id="UP000322315"/>
    </source>
</evidence>
<sequence>MKRFILLALILISIPVIVISGSSKSQNRKNNNPDLPKDDKWEYVKERLFECETQNFHSYSGPILIELVNAHSPDSTALMSVFDELRGVLPDKDIDYFRNYTGASSLRVSQSDDPKEVNGVKFSKLKGRALTLWITEVESKKEAYKLYDERFLKTASLNYFGSKLVNRRTRGPLVKKRNYVSNSRQFTFKFHKSQTVKERMEMMRFYLVRMISCANLFKERTNREFEVVGAMLNSNKASSWHLDFTEYDKFLLQKFYSPTLVEDYRNYMFKAYPRWSADNLVDKEKTKLLANWTRAILTMVFFFLSFGILYKRQYRFQYLSYFVPIFIGYICIIEMNFVDSYFFNTGKPFNQEKFWFSYLVWFTSVVLIALFLWLFDKYIVKREMSFTTQLVLKTSFTLFVFLVPAFLFPIILSDIEWNKIYHINWIKSYDYFLGFRSPVTWAFLFSLGRGVLLYLDHFSENLVKQKDIELSTLKAANAQAEVRLLQSQINPHFLYNALNSIASLAQTDSEKTEKMALSLSDLFKYTINRKGKKNSTIGDEVEMVKNYLEVEQIRFGDRLSFNISVDESLEAIEIPMFLIQPIIENAVKHGISKIGNNGEIELKIVRNNSDIAITVHDNGPDFPDGLVSGHGLQTVFDLLRLSYGENADLSWTNTPKKEIVITIKNIN</sequence>
<evidence type="ECO:0000259" key="2">
    <source>
        <dbReference type="Pfam" id="PF06580"/>
    </source>
</evidence>
<dbReference type="EMBL" id="VWRS01000007">
    <property type="protein sequence ID" value="KAA5824150.1"/>
    <property type="molecule type" value="Genomic_DNA"/>
</dbReference>
<evidence type="ECO:0000313" key="3">
    <source>
        <dbReference type="EMBL" id="KAA5824150.1"/>
    </source>
</evidence>
<dbReference type="SUPFAM" id="SSF55874">
    <property type="entry name" value="ATPase domain of HSP90 chaperone/DNA topoisomerase II/histidine kinase"/>
    <property type="match status" value="1"/>
</dbReference>
<dbReference type="EMBL" id="VMBF01000007">
    <property type="protein sequence ID" value="TSJ74627.1"/>
    <property type="molecule type" value="Genomic_DNA"/>
</dbReference>
<organism evidence="3 6">
    <name type="scientific">Algibacter amylolyticus</name>
    <dbReference type="NCBI Taxonomy" id="1608400"/>
    <lineage>
        <taxon>Bacteria</taxon>
        <taxon>Pseudomonadati</taxon>
        <taxon>Bacteroidota</taxon>
        <taxon>Flavobacteriia</taxon>
        <taxon>Flavobacteriales</taxon>
        <taxon>Flavobacteriaceae</taxon>
        <taxon>Algibacter</taxon>
    </lineage>
</organism>
<gene>
    <name evidence="3" type="ORF">F2B50_11080</name>
    <name evidence="4" type="ORF">FPF71_11080</name>
</gene>